<evidence type="ECO:0000313" key="8">
    <source>
        <dbReference type="Proteomes" id="UP001501222"/>
    </source>
</evidence>
<gene>
    <name evidence="7" type="ORF">GCM10022235_52440</name>
</gene>
<dbReference type="SFLD" id="SFLDG01067">
    <property type="entry name" value="SPASM/twitch_domain_containing"/>
    <property type="match status" value="1"/>
</dbReference>
<reference evidence="8" key="1">
    <citation type="journal article" date="2019" name="Int. J. Syst. Evol. Microbiol.">
        <title>The Global Catalogue of Microorganisms (GCM) 10K type strain sequencing project: providing services to taxonomists for standard genome sequencing and annotation.</title>
        <authorList>
            <consortium name="The Broad Institute Genomics Platform"/>
            <consortium name="The Broad Institute Genome Sequencing Center for Infectious Disease"/>
            <person name="Wu L."/>
            <person name="Ma J."/>
        </authorList>
    </citation>
    <scope>NUCLEOTIDE SEQUENCE [LARGE SCALE GENOMIC DNA]</scope>
    <source>
        <strain evidence="8">JCM 16928</strain>
    </source>
</reference>
<evidence type="ECO:0000256" key="4">
    <source>
        <dbReference type="ARBA" id="ARBA00023014"/>
    </source>
</evidence>
<dbReference type="CDD" id="cd01335">
    <property type="entry name" value="Radical_SAM"/>
    <property type="match status" value="1"/>
</dbReference>
<dbReference type="InterPro" id="IPR058240">
    <property type="entry name" value="rSAM_sf"/>
</dbReference>
<evidence type="ECO:0000256" key="5">
    <source>
        <dbReference type="SAM" id="MobiDB-lite"/>
    </source>
</evidence>
<dbReference type="Pfam" id="PF04055">
    <property type="entry name" value="Radical_SAM"/>
    <property type="match status" value="1"/>
</dbReference>
<dbReference type="SFLD" id="SFLDS00029">
    <property type="entry name" value="Radical_SAM"/>
    <property type="match status" value="1"/>
</dbReference>
<dbReference type="RefSeq" id="WP_344844865.1">
    <property type="nucleotide sequence ID" value="NZ_BAABAA010000007.1"/>
</dbReference>
<keyword evidence="3" id="KW-0408">Iron</keyword>
<dbReference type="Gene3D" id="3.20.20.70">
    <property type="entry name" value="Aldolase class I"/>
    <property type="match status" value="1"/>
</dbReference>
<dbReference type="PANTHER" id="PTHR11228">
    <property type="entry name" value="RADICAL SAM DOMAIN PROTEIN"/>
    <property type="match status" value="1"/>
</dbReference>
<keyword evidence="1" id="KW-0949">S-adenosyl-L-methionine</keyword>
<name>A0ABP6Y272_9ACTN</name>
<feature type="region of interest" description="Disordered" evidence="5">
    <location>
        <begin position="334"/>
        <end position="356"/>
    </location>
</feature>
<dbReference type="InterPro" id="IPR007197">
    <property type="entry name" value="rSAM"/>
</dbReference>
<keyword evidence="8" id="KW-1185">Reference proteome</keyword>
<evidence type="ECO:0000256" key="3">
    <source>
        <dbReference type="ARBA" id="ARBA00023004"/>
    </source>
</evidence>
<dbReference type="Proteomes" id="UP001501222">
    <property type="component" value="Unassembled WGS sequence"/>
</dbReference>
<dbReference type="PANTHER" id="PTHR11228:SF7">
    <property type="entry name" value="PQQA PEPTIDE CYCLASE"/>
    <property type="match status" value="1"/>
</dbReference>
<proteinExistence type="predicted"/>
<dbReference type="EMBL" id="BAABAA010000007">
    <property type="protein sequence ID" value="GAA3576138.1"/>
    <property type="molecule type" value="Genomic_DNA"/>
</dbReference>
<comment type="caution">
    <text evidence="7">The sequence shown here is derived from an EMBL/GenBank/DDBJ whole genome shotgun (WGS) entry which is preliminary data.</text>
</comment>
<keyword evidence="4" id="KW-0411">Iron-sulfur</keyword>
<protein>
    <recommendedName>
        <fullName evidence="6">Radical SAM core domain-containing protein</fullName>
    </recommendedName>
</protein>
<feature type="domain" description="Radical SAM core" evidence="6">
    <location>
        <begin position="1"/>
        <end position="226"/>
    </location>
</feature>
<dbReference type="PROSITE" id="PS51918">
    <property type="entry name" value="RADICAL_SAM"/>
    <property type="match status" value="1"/>
</dbReference>
<accession>A0ABP6Y272</accession>
<sequence length="356" mass="38618">MSQPSGIVWSVTYACPLRCVHCYTESGRRRSHQLDLTEMLAVADALIAMGPDEIAIAGGEPLLVHGIEQIGRRIRDAGISTSLWTSGWNLTAERIDALAASFAVIHVSVDGATAAVHDAIRGRKGSYDRALNALAILNDAATGRDAPLLFGIDCVVTRSNLGQLEELCTRIPALYSELRFISLQAALPIGLASRLGFVEHELLTDEEVIAFAASERVAGLQALAPPTVRILANGHEGEHPYLNDQDPAITFLEVEPDGGVRGFPIYEGTVGNVRTEPGPVLWERALARRRDPFVRQAFATVRTSKDWAAAVRAMDQHFGTDEDRARFADRPVFLPLHPADPPVTDPGGPAERMHDE</sequence>
<keyword evidence="2" id="KW-0479">Metal-binding</keyword>
<evidence type="ECO:0000256" key="1">
    <source>
        <dbReference type="ARBA" id="ARBA00022691"/>
    </source>
</evidence>
<evidence type="ECO:0000313" key="7">
    <source>
        <dbReference type="EMBL" id="GAA3576138.1"/>
    </source>
</evidence>
<dbReference type="InterPro" id="IPR013785">
    <property type="entry name" value="Aldolase_TIM"/>
</dbReference>
<dbReference type="SUPFAM" id="SSF102114">
    <property type="entry name" value="Radical SAM enzymes"/>
    <property type="match status" value="1"/>
</dbReference>
<evidence type="ECO:0000259" key="6">
    <source>
        <dbReference type="PROSITE" id="PS51918"/>
    </source>
</evidence>
<evidence type="ECO:0000256" key="2">
    <source>
        <dbReference type="ARBA" id="ARBA00022723"/>
    </source>
</evidence>
<organism evidence="7 8">
    <name type="scientific">Kribbella ginsengisoli</name>
    <dbReference type="NCBI Taxonomy" id="363865"/>
    <lineage>
        <taxon>Bacteria</taxon>
        <taxon>Bacillati</taxon>
        <taxon>Actinomycetota</taxon>
        <taxon>Actinomycetes</taxon>
        <taxon>Propionibacteriales</taxon>
        <taxon>Kribbellaceae</taxon>
        <taxon>Kribbella</taxon>
    </lineage>
</organism>
<dbReference type="InterPro" id="IPR050377">
    <property type="entry name" value="Radical_SAM_PqqE_MftC-like"/>
</dbReference>